<evidence type="ECO:0000259" key="1">
    <source>
        <dbReference type="PROSITE" id="PS51459"/>
    </source>
</evidence>
<feature type="domain" description="Fido" evidence="1">
    <location>
        <begin position="166"/>
        <end position="332"/>
    </location>
</feature>
<sequence>MSSNPQLNLGCSMSAHLSSLCTATFKLDQSLNSDYDYNDFDPDELHEELCGFISDVANDLKDRTDTDSLNQYHITKLAHMVYGSNMIESAGGNLDVTLELCRDVFKGKPVDAQLSDRDAIYQALKLEFINHPDVHDSVLRSRREIVQHAKAAHYMITQVAILGKHLSEETILETHRLLTYKIDTEDGTPWSEYSGKYRTWAVSAGLTPFMHERKVPSAMKDMIRSYESDIQAAADKGEIDPIALATKFCTIFVNIHPFGDGNGRVCRLILNAILFKYSGCLVSIGMDADDRNEYLNIAAEASMMGLSNDDMDDVPDEYKPKNYKKLASFTLKHARKGMHKVRELLKREN</sequence>
<dbReference type="Gene3D" id="1.10.3290.10">
    <property type="entry name" value="Fido-like domain"/>
    <property type="match status" value="1"/>
</dbReference>
<dbReference type="PANTHER" id="PTHR13504">
    <property type="entry name" value="FIDO DOMAIN-CONTAINING PROTEIN DDB_G0283145"/>
    <property type="match status" value="1"/>
</dbReference>
<dbReference type="EMBL" id="CP151261">
    <property type="protein sequence ID" value="WZH42992.1"/>
    <property type="molecule type" value="Genomic_DNA"/>
</dbReference>
<keyword evidence="2" id="KW-0808">Transferase</keyword>
<dbReference type="GO" id="GO:0016740">
    <property type="term" value="F:transferase activity"/>
    <property type="evidence" value="ECO:0007669"/>
    <property type="project" value="UniProtKB-KW"/>
</dbReference>
<protein>
    <submittedName>
        <fullName evidence="2">Adenosine monophosphate-protein transferase FICD like protein</fullName>
    </submittedName>
</protein>
<evidence type="ECO:0000313" key="2">
    <source>
        <dbReference type="EMBL" id="WZH42992.1"/>
    </source>
</evidence>
<name>A0ABZ2WSU2_9HYPO</name>
<keyword evidence="3" id="KW-1185">Reference proteome</keyword>
<dbReference type="SUPFAM" id="SSF140931">
    <property type="entry name" value="Fic-like"/>
    <property type="match status" value="1"/>
</dbReference>
<reference evidence="2 3" key="1">
    <citation type="submission" date="2024-04" db="EMBL/GenBank/DDBJ databases">
        <title>Complete genome sequence of Fusarium acuminatum.</title>
        <authorList>
            <person name="Lan B."/>
        </authorList>
    </citation>
    <scope>NUCLEOTIDE SEQUENCE [LARGE SCALE GENOMIC DNA]</scope>
    <source>
        <strain evidence="2">1A</strain>
    </source>
</reference>
<organism evidence="2 3">
    <name type="scientific">Fusarium acuminatum</name>
    <dbReference type="NCBI Taxonomy" id="5515"/>
    <lineage>
        <taxon>Eukaryota</taxon>
        <taxon>Fungi</taxon>
        <taxon>Dikarya</taxon>
        <taxon>Ascomycota</taxon>
        <taxon>Pezizomycotina</taxon>
        <taxon>Sordariomycetes</taxon>
        <taxon>Hypocreomycetidae</taxon>
        <taxon>Hypocreales</taxon>
        <taxon>Nectriaceae</taxon>
        <taxon>Fusarium</taxon>
        <taxon>Fusarium tricinctum species complex</taxon>
    </lineage>
</organism>
<dbReference type="Proteomes" id="UP001489902">
    <property type="component" value="Chromosome 2"/>
</dbReference>
<dbReference type="InterPro" id="IPR003812">
    <property type="entry name" value="Fido"/>
</dbReference>
<dbReference type="PANTHER" id="PTHR13504:SF38">
    <property type="entry name" value="FIDO DOMAIN-CONTAINING PROTEIN"/>
    <property type="match status" value="1"/>
</dbReference>
<dbReference type="InterPro" id="IPR040198">
    <property type="entry name" value="Fido_containing"/>
</dbReference>
<dbReference type="Pfam" id="PF02661">
    <property type="entry name" value="Fic"/>
    <property type="match status" value="1"/>
</dbReference>
<proteinExistence type="predicted"/>
<dbReference type="InterPro" id="IPR036597">
    <property type="entry name" value="Fido-like_dom_sf"/>
</dbReference>
<accession>A0ABZ2WSU2</accession>
<evidence type="ECO:0000313" key="3">
    <source>
        <dbReference type="Proteomes" id="UP001489902"/>
    </source>
</evidence>
<gene>
    <name evidence="2" type="ORF">QYS62_003993</name>
</gene>
<dbReference type="PROSITE" id="PS51459">
    <property type="entry name" value="FIDO"/>
    <property type="match status" value="1"/>
</dbReference>